<feature type="compositionally biased region" description="Basic and acidic residues" evidence="1">
    <location>
        <begin position="172"/>
        <end position="185"/>
    </location>
</feature>
<dbReference type="Proteomes" id="UP000193922">
    <property type="component" value="Unassembled WGS sequence"/>
</dbReference>
<feature type="region of interest" description="Disordered" evidence="1">
    <location>
        <begin position="170"/>
        <end position="191"/>
    </location>
</feature>
<reference evidence="3 4" key="1">
    <citation type="submission" date="2016-07" db="EMBL/GenBank/DDBJ databases">
        <title>Pervasive Adenine N6-methylation of Active Genes in Fungi.</title>
        <authorList>
            <consortium name="DOE Joint Genome Institute"/>
            <person name="Mondo S.J."/>
            <person name="Dannebaum R.O."/>
            <person name="Kuo R.C."/>
            <person name="Labutti K."/>
            <person name="Haridas S."/>
            <person name="Kuo A."/>
            <person name="Salamov A."/>
            <person name="Ahrendt S.R."/>
            <person name="Lipzen A."/>
            <person name="Sullivan W."/>
            <person name="Andreopoulos W.B."/>
            <person name="Clum A."/>
            <person name="Lindquist E."/>
            <person name="Daum C."/>
            <person name="Ramamoorthy G.K."/>
            <person name="Gryganskyi A."/>
            <person name="Culley D."/>
            <person name="Magnuson J.K."/>
            <person name="James T.Y."/>
            <person name="O'Malley M.A."/>
            <person name="Stajich J.E."/>
            <person name="Spatafora J.W."/>
            <person name="Visel A."/>
            <person name="Grigoriev I.V."/>
        </authorList>
    </citation>
    <scope>NUCLEOTIDE SEQUENCE [LARGE SCALE GENOMIC DNA]</scope>
    <source>
        <strain evidence="3 4">ATCC 12442</strain>
    </source>
</reference>
<name>A0A1Y1WEL4_9FUNG</name>
<keyword evidence="2" id="KW-1133">Transmembrane helix</keyword>
<gene>
    <name evidence="3" type="ORF">DL89DRAFT_265660</name>
</gene>
<evidence type="ECO:0000313" key="4">
    <source>
        <dbReference type="Proteomes" id="UP000193922"/>
    </source>
</evidence>
<evidence type="ECO:0000256" key="1">
    <source>
        <dbReference type="SAM" id="MobiDB-lite"/>
    </source>
</evidence>
<protein>
    <submittedName>
        <fullName evidence="3">Uncharacterized protein</fullName>
    </submittedName>
</protein>
<dbReference type="AlphaFoldDB" id="A0A1Y1WEL4"/>
<keyword evidence="2" id="KW-0472">Membrane</keyword>
<keyword evidence="4" id="KW-1185">Reference proteome</keyword>
<sequence>MGSFGFANGQPFSLLPKLDKREIAQAEKTIVCATATPIPRPLQGSFLGGLAIAYIGVVVLVALIPFSHLGPVRNCYHDYYDRWSSDRCVAQDSSVKDCISSGSAYIAAPTSAAPTSAAPKLAAASILAAAGLSTSQPAWQVGTRPVRHMQPSIIVPIDVYSGLYRQKRGQKKALDKKHTSQKNETESATNHLAGVADQCQQDSTKAKQAKPTQPISVTGSVKPANLHLIVLLSFGIKIQLTVSFLEKQWPSSALTQSWSLYVDTGNVAGNFLVPSNFLSQPVITTEQAISDVFMDIDTESFGNPSTMDDVEFGYGTDVEMEDVKFGYTTDIMMDNFEFGCITDIEMENMKFRYHSRYIEMEDTELRYLSAVKMEDIGFRYIADVEMEDAEFK</sequence>
<organism evidence="3 4">
    <name type="scientific">Linderina pennispora</name>
    <dbReference type="NCBI Taxonomy" id="61395"/>
    <lineage>
        <taxon>Eukaryota</taxon>
        <taxon>Fungi</taxon>
        <taxon>Fungi incertae sedis</taxon>
        <taxon>Zoopagomycota</taxon>
        <taxon>Kickxellomycotina</taxon>
        <taxon>Kickxellomycetes</taxon>
        <taxon>Kickxellales</taxon>
        <taxon>Kickxellaceae</taxon>
        <taxon>Linderina</taxon>
    </lineage>
</organism>
<evidence type="ECO:0000256" key="2">
    <source>
        <dbReference type="SAM" id="Phobius"/>
    </source>
</evidence>
<proteinExistence type="predicted"/>
<comment type="caution">
    <text evidence="3">The sequence shown here is derived from an EMBL/GenBank/DDBJ whole genome shotgun (WGS) entry which is preliminary data.</text>
</comment>
<keyword evidence="2" id="KW-0812">Transmembrane</keyword>
<dbReference type="EMBL" id="MCFD01000003">
    <property type="protein sequence ID" value="ORX71960.1"/>
    <property type="molecule type" value="Genomic_DNA"/>
</dbReference>
<dbReference type="RefSeq" id="XP_040745384.1">
    <property type="nucleotide sequence ID" value="XM_040886765.1"/>
</dbReference>
<evidence type="ECO:0000313" key="3">
    <source>
        <dbReference type="EMBL" id="ORX71960.1"/>
    </source>
</evidence>
<accession>A0A1Y1WEL4</accession>
<dbReference type="GeneID" id="63803413"/>
<feature type="transmembrane region" description="Helical" evidence="2">
    <location>
        <begin position="46"/>
        <end position="66"/>
    </location>
</feature>